<name>A0A0E9QVP8_ANGAN</name>
<reference evidence="1" key="2">
    <citation type="journal article" date="2015" name="Fish Shellfish Immunol.">
        <title>Early steps in the European eel (Anguilla anguilla)-Vibrio vulnificus interaction in the gills: Role of the RtxA13 toxin.</title>
        <authorList>
            <person name="Callol A."/>
            <person name="Pajuelo D."/>
            <person name="Ebbesson L."/>
            <person name="Teles M."/>
            <person name="MacKenzie S."/>
            <person name="Amaro C."/>
        </authorList>
    </citation>
    <scope>NUCLEOTIDE SEQUENCE</scope>
</reference>
<protein>
    <submittedName>
        <fullName evidence="1">Uncharacterized protein</fullName>
    </submittedName>
</protein>
<evidence type="ECO:0000313" key="1">
    <source>
        <dbReference type="EMBL" id="JAH20527.1"/>
    </source>
</evidence>
<sequence>MANFDSPDMAFSSKEGYGEDSGLAVYVAQAIDPISNGRTLPG</sequence>
<accession>A0A0E9QVP8</accession>
<proteinExistence type="predicted"/>
<organism evidence="1">
    <name type="scientific">Anguilla anguilla</name>
    <name type="common">European freshwater eel</name>
    <name type="synonym">Muraena anguilla</name>
    <dbReference type="NCBI Taxonomy" id="7936"/>
    <lineage>
        <taxon>Eukaryota</taxon>
        <taxon>Metazoa</taxon>
        <taxon>Chordata</taxon>
        <taxon>Craniata</taxon>
        <taxon>Vertebrata</taxon>
        <taxon>Euteleostomi</taxon>
        <taxon>Actinopterygii</taxon>
        <taxon>Neopterygii</taxon>
        <taxon>Teleostei</taxon>
        <taxon>Anguilliformes</taxon>
        <taxon>Anguillidae</taxon>
        <taxon>Anguilla</taxon>
    </lineage>
</organism>
<reference evidence="1" key="1">
    <citation type="submission" date="2014-11" db="EMBL/GenBank/DDBJ databases">
        <authorList>
            <person name="Amaro Gonzalez C."/>
        </authorList>
    </citation>
    <scope>NUCLEOTIDE SEQUENCE</scope>
</reference>
<dbReference type="AlphaFoldDB" id="A0A0E9QVP8"/>
<dbReference type="EMBL" id="GBXM01088050">
    <property type="protein sequence ID" value="JAH20527.1"/>
    <property type="molecule type" value="Transcribed_RNA"/>
</dbReference>